<sequence>MRLLLGTLLLQPNQPVSLDRLQWVLWGEKPPPTALSSLHNHAAAARRCLGAQLATRLRASAPGYLLEIRDGELDSQAFADHVRCAQSAQRREDWPSAAAEADAALALWQGPPFADLPSLADSAEAAQLMEWRLRALECRFDAALQAGRHQELLAELTALTIEHPLHEAFHAQLMLALHGCGRTAEAFDVHQALSKRLTEELGIDPGRLARDAYQALLSTDQRGLGPSGLGGGVPAQLPRLTTGLVGRERDSERVITALRPPRDTTPPGHAPTVPVVVVSGMGGVGKTALAVHAAHTLREDFPDGQLYADLNGFGASTAREPYVLLGRFLTDLGIGGHSLPDHLDDRAALYRATLARRRVLVVLDNARDNAQIIPLIPGTGPSGVIVTSRRALSGRLDCVHIPLQPLGRESLDLLAAICGEHRVAAEPDAAQRIVTACGGLPLALRLVGARIANRPTWPLKVLADRLAGPARRLELLSADDTSVRSVFAMSYQALLDSGRPAEGNAARAFRHLGLWPGHPLSLEAAAALLNTPLDVTVDLLDILIDAQILQSPAPNTYQFHDLVASYASEIASAEEPVETRAAAIGRLITWYAAAVDRAGSLCRPGESGSDSKLRPAPAPLPNLASAQDALAWLRQEMPAVRDVVRRAGECGLPQLAFAMALMLYDVGSSYWWGSQWEAVAADALALARAHEDEGAQSTLHYLLAASHGQGGRYNECLTHLHAAEELHSAGENRRGIAAVLGFKALLLAETGRIDEAFSAGHRSIELFQEGRRHNDTVAVDGLVLEVTGNTGAEAAVPHHVPGELPLDDHITPIAEALINLGDNLRVLGQRQKALEALGQALTTAACGRTPWPIRCSWAALPPPTTVKSNPATAGAGRLACFGTPQRAKCLACSEPGQ</sequence>
<dbReference type="InterPro" id="IPR027417">
    <property type="entry name" value="P-loop_NTPase"/>
</dbReference>
<dbReference type="Pfam" id="PF03704">
    <property type="entry name" value="BTAD"/>
    <property type="match status" value="1"/>
</dbReference>
<dbReference type="SUPFAM" id="SSF48452">
    <property type="entry name" value="TPR-like"/>
    <property type="match status" value="2"/>
</dbReference>
<dbReference type="Proteomes" id="UP001596066">
    <property type="component" value="Unassembled WGS sequence"/>
</dbReference>
<dbReference type="RefSeq" id="WP_346143230.1">
    <property type="nucleotide sequence ID" value="NZ_BAAAUA010000012.1"/>
</dbReference>
<evidence type="ECO:0000313" key="5">
    <source>
        <dbReference type="EMBL" id="MFC5643279.1"/>
    </source>
</evidence>
<keyword evidence="2" id="KW-0805">Transcription regulation</keyword>
<organism evidence="5 6">
    <name type="scientific">Kitasatospora cinereorecta</name>
    <dbReference type="NCBI Taxonomy" id="285560"/>
    <lineage>
        <taxon>Bacteria</taxon>
        <taxon>Bacillati</taxon>
        <taxon>Actinomycetota</taxon>
        <taxon>Actinomycetes</taxon>
        <taxon>Kitasatosporales</taxon>
        <taxon>Streptomycetaceae</taxon>
        <taxon>Kitasatospora</taxon>
    </lineage>
</organism>
<protein>
    <submittedName>
        <fullName evidence="5">BTAD domain-containing putative transcriptional regulator</fullName>
    </submittedName>
</protein>
<dbReference type="SUPFAM" id="SSF52540">
    <property type="entry name" value="P-loop containing nucleoside triphosphate hydrolases"/>
    <property type="match status" value="1"/>
</dbReference>
<dbReference type="SMART" id="SM01043">
    <property type="entry name" value="BTAD"/>
    <property type="match status" value="1"/>
</dbReference>
<evidence type="ECO:0000256" key="1">
    <source>
        <dbReference type="ARBA" id="ARBA00023012"/>
    </source>
</evidence>
<keyword evidence="3" id="KW-0804">Transcription</keyword>
<name>A0ABW0VEM3_9ACTN</name>
<gene>
    <name evidence="5" type="ORF">ACFPZF_18185</name>
</gene>
<dbReference type="InterPro" id="IPR011990">
    <property type="entry name" value="TPR-like_helical_dom_sf"/>
</dbReference>
<keyword evidence="6" id="KW-1185">Reference proteome</keyword>
<evidence type="ECO:0000256" key="2">
    <source>
        <dbReference type="ARBA" id="ARBA00023015"/>
    </source>
</evidence>
<keyword evidence="1" id="KW-0902">Two-component regulatory system</keyword>
<evidence type="ECO:0000313" key="6">
    <source>
        <dbReference type="Proteomes" id="UP001596066"/>
    </source>
</evidence>
<reference evidence="6" key="1">
    <citation type="journal article" date="2019" name="Int. J. Syst. Evol. Microbiol.">
        <title>The Global Catalogue of Microorganisms (GCM) 10K type strain sequencing project: providing services to taxonomists for standard genome sequencing and annotation.</title>
        <authorList>
            <consortium name="The Broad Institute Genomics Platform"/>
            <consortium name="The Broad Institute Genome Sequencing Center for Infectious Disease"/>
            <person name="Wu L."/>
            <person name="Ma J."/>
        </authorList>
    </citation>
    <scope>NUCLEOTIDE SEQUENCE [LARGE SCALE GENOMIC DNA]</scope>
    <source>
        <strain evidence="6">CGMCC 4.1622</strain>
    </source>
</reference>
<proteinExistence type="predicted"/>
<evidence type="ECO:0000259" key="4">
    <source>
        <dbReference type="SMART" id="SM01043"/>
    </source>
</evidence>
<dbReference type="Gene3D" id="1.25.40.10">
    <property type="entry name" value="Tetratricopeptide repeat domain"/>
    <property type="match status" value="2"/>
</dbReference>
<dbReference type="CDD" id="cd15831">
    <property type="entry name" value="BTAD"/>
    <property type="match status" value="1"/>
</dbReference>
<dbReference type="Gene3D" id="1.10.10.10">
    <property type="entry name" value="Winged helix-like DNA-binding domain superfamily/Winged helix DNA-binding domain"/>
    <property type="match status" value="1"/>
</dbReference>
<dbReference type="InterPro" id="IPR042197">
    <property type="entry name" value="Apaf_helical"/>
</dbReference>
<dbReference type="Gene3D" id="1.10.8.430">
    <property type="entry name" value="Helical domain of apoptotic protease-activating factors"/>
    <property type="match status" value="1"/>
</dbReference>
<dbReference type="InterPro" id="IPR036388">
    <property type="entry name" value="WH-like_DNA-bd_sf"/>
</dbReference>
<dbReference type="InterPro" id="IPR016032">
    <property type="entry name" value="Sig_transdc_resp-reg_C-effctor"/>
</dbReference>
<feature type="domain" description="Bacterial transcriptional activator" evidence="4">
    <location>
        <begin position="73"/>
        <end position="217"/>
    </location>
</feature>
<accession>A0ABW0VEM3</accession>
<evidence type="ECO:0000256" key="3">
    <source>
        <dbReference type="ARBA" id="ARBA00023163"/>
    </source>
</evidence>
<dbReference type="Gene3D" id="3.40.50.300">
    <property type="entry name" value="P-loop containing nucleotide triphosphate hydrolases"/>
    <property type="match status" value="1"/>
</dbReference>
<dbReference type="PANTHER" id="PTHR35807:SF1">
    <property type="entry name" value="TRANSCRIPTIONAL REGULATOR REDD"/>
    <property type="match status" value="1"/>
</dbReference>
<dbReference type="PANTHER" id="PTHR35807">
    <property type="entry name" value="TRANSCRIPTIONAL REGULATOR REDD-RELATED"/>
    <property type="match status" value="1"/>
</dbReference>
<dbReference type="InterPro" id="IPR051677">
    <property type="entry name" value="AfsR-DnrI-RedD_regulator"/>
</dbReference>
<dbReference type="SUPFAM" id="SSF46894">
    <property type="entry name" value="C-terminal effector domain of the bipartite response regulators"/>
    <property type="match status" value="1"/>
</dbReference>
<dbReference type="PRINTS" id="PR00364">
    <property type="entry name" value="DISEASERSIST"/>
</dbReference>
<comment type="caution">
    <text evidence="5">The sequence shown here is derived from an EMBL/GenBank/DDBJ whole genome shotgun (WGS) entry which is preliminary data.</text>
</comment>
<dbReference type="EMBL" id="JBHSOC010000029">
    <property type="protein sequence ID" value="MFC5643279.1"/>
    <property type="molecule type" value="Genomic_DNA"/>
</dbReference>
<dbReference type="InterPro" id="IPR005158">
    <property type="entry name" value="BTAD"/>
</dbReference>